<comment type="caution">
    <text evidence="7">The sequence shown here is derived from an EMBL/GenBank/DDBJ whole genome shotgun (WGS) entry which is preliminary data.</text>
</comment>
<keyword evidence="2" id="KW-0805">Transcription regulation</keyword>
<dbReference type="InterPro" id="IPR013324">
    <property type="entry name" value="RNA_pol_sigma_r3/r4-like"/>
</dbReference>
<dbReference type="GO" id="GO:0016987">
    <property type="term" value="F:sigma factor activity"/>
    <property type="evidence" value="ECO:0007669"/>
    <property type="project" value="UniProtKB-KW"/>
</dbReference>
<evidence type="ECO:0000256" key="1">
    <source>
        <dbReference type="ARBA" id="ARBA00010641"/>
    </source>
</evidence>
<reference evidence="7" key="1">
    <citation type="submission" date="2020-12" db="EMBL/GenBank/DDBJ databases">
        <title>Clostridium thailandense sp. nov., a novel acetogenic bacterium isolated from peat land soil in Thailand.</title>
        <authorList>
            <person name="Chaikitkaew S."/>
            <person name="Birkeland N.K."/>
        </authorList>
    </citation>
    <scope>NUCLEOTIDE SEQUENCE</scope>
    <source>
        <strain evidence="7">DSM 17425</strain>
    </source>
</reference>
<dbReference type="SUPFAM" id="SSF88659">
    <property type="entry name" value="Sigma3 and sigma4 domains of RNA polymerase sigma factors"/>
    <property type="match status" value="1"/>
</dbReference>
<keyword evidence="5" id="KW-0804">Transcription</keyword>
<dbReference type="Pfam" id="PF08281">
    <property type="entry name" value="Sigma70_r4_2"/>
    <property type="match status" value="1"/>
</dbReference>
<accession>A0A934I1A1</accession>
<evidence type="ECO:0000313" key="8">
    <source>
        <dbReference type="Proteomes" id="UP000622687"/>
    </source>
</evidence>
<evidence type="ECO:0000256" key="2">
    <source>
        <dbReference type="ARBA" id="ARBA00023015"/>
    </source>
</evidence>
<dbReference type="InterPro" id="IPR039425">
    <property type="entry name" value="RNA_pol_sigma-70-like"/>
</dbReference>
<keyword evidence="8" id="KW-1185">Reference proteome</keyword>
<gene>
    <name evidence="7" type="ORF">I6U51_17535</name>
</gene>
<proteinExistence type="inferred from homology"/>
<evidence type="ECO:0000256" key="3">
    <source>
        <dbReference type="ARBA" id="ARBA00023082"/>
    </source>
</evidence>
<keyword evidence="4" id="KW-0238">DNA-binding</keyword>
<protein>
    <submittedName>
        <fullName evidence="7">Sigma-70 family RNA polymerase sigma factor</fullName>
    </submittedName>
</protein>
<dbReference type="PANTHER" id="PTHR43133">
    <property type="entry name" value="RNA POLYMERASE ECF-TYPE SIGMA FACTO"/>
    <property type="match status" value="1"/>
</dbReference>
<dbReference type="GO" id="GO:0003677">
    <property type="term" value="F:DNA binding"/>
    <property type="evidence" value="ECO:0007669"/>
    <property type="project" value="UniProtKB-KW"/>
</dbReference>
<dbReference type="EMBL" id="JAEEGB010000026">
    <property type="protein sequence ID" value="MBI6874478.1"/>
    <property type="molecule type" value="Genomic_DNA"/>
</dbReference>
<dbReference type="InterPro" id="IPR013249">
    <property type="entry name" value="RNA_pol_sigma70_r4_t2"/>
</dbReference>
<dbReference type="AlphaFoldDB" id="A0A934I1A1"/>
<evidence type="ECO:0000256" key="5">
    <source>
        <dbReference type="ARBA" id="ARBA00023163"/>
    </source>
</evidence>
<evidence type="ECO:0000313" key="7">
    <source>
        <dbReference type="EMBL" id="MBI6874478.1"/>
    </source>
</evidence>
<sequence length="131" mass="15605">MWNNIDKFHKDNKLKSWIAAIAKYKAIDYQRKLIKELNNENIDNLEIEDTTTIDKKLLEKENYEELLKLLSKLKPQDKEIFVRKYLNDESTKEIASSLNVNKEVINNRLSRGRKKLKKLIFSEVNSSERHI</sequence>
<evidence type="ECO:0000259" key="6">
    <source>
        <dbReference type="Pfam" id="PF08281"/>
    </source>
</evidence>
<dbReference type="NCBIfam" id="TIGR02937">
    <property type="entry name" value="sigma70-ECF"/>
    <property type="match status" value="1"/>
</dbReference>
<dbReference type="GO" id="GO:0006352">
    <property type="term" value="P:DNA-templated transcription initiation"/>
    <property type="evidence" value="ECO:0007669"/>
    <property type="project" value="InterPro"/>
</dbReference>
<comment type="similarity">
    <text evidence="1">Belongs to the sigma-70 factor family. ECF subfamily.</text>
</comment>
<organism evidence="7 8">
    <name type="scientific">Clostridium aciditolerans</name>
    <dbReference type="NCBI Taxonomy" id="339861"/>
    <lineage>
        <taxon>Bacteria</taxon>
        <taxon>Bacillati</taxon>
        <taxon>Bacillota</taxon>
        <taxon>Clostridia</taxon>
        <taxon>Eubacteriales</taxon>
        <taxon>Clostridiaceae</taxon>
        <taxon>Clostridium</taxon>
    </lineage>
</organism>
<dbReference type="InterPro" id="IPR014284">
    <property type="entry name" value="RNA_pol_sigma-70_dom"/>
</dbReference>
<dbReference type="InterPro" id="IPR013325">
    <property type="entry name" value="RNA_pol_sigma_r2"/>
</dbReference>
<dbReference type="Gene3D" id="1.10.10.10">
    <property type="entry name" value="Winged helix-like DNA-binding domain superfamily/Winged helix DNA-binding domain"/>
    <property type="match status" value="1"/>
</dbReference>
<dbReference type="Gene3D" id="1.10.1740.10">
    <property type="match status" value="1"/>
</dbReference>
<dbReference type="Proteomes" id="UP000622687">
    <property type="component" value="Unassembled WGS sequence"/>
</dbReference>
<feature type="domain" description="RNA polymerase sigma factor 70 region 4 type 2" evidence="6">
    <location>
        <begin position="64"/>
        <end position="116"/>
    </location>
</feature>
<name>A0A934I1A1_9CLOT</name>
<dbReference type="PANTHER" id="PTHR43133:SF8">
    <property type="entry name" value="RNA POLYMERASE SIGMA FACTOR HI_1459-RELATED"/>
    <property type="match status" value="1"/>
</dbReference>
<dbReference type="InterPro" id="IPR036388">
    <property type="entry name" value="WH-like_DNA-bd_sf"/>
</dbReference>
<evidence type="ECO:0000256" key="4">
    <source>
        <dbReference type="ARBA" id="ARBA00023125"/>
    </source>
</evidence>
<keyword evidence="3" id="KW-0731">Sigma factor</keyword>
<dbReference type="SUPFAM" id="SSF88946">
    <property type="entry name" value="Sigma2 domain of RNA polymerase sigma factors"/>
    <property type="match status" value="1"/>
</dbReference>